<dbReference type="Proteomes" id="UP000650833">
    <property type="component" value="Unassembled WGS sequence"/>
</dbReference>
<dbReference type="OrthoDB" id="2274288at2759"/>
<dbReference type="AlphaFoldDB" id="A0A8H7QLW6"/>
<proteinExistence type="predicted"/>
<evidence type="ECO:0000256" key="1">
    <source>
        <dbReference type="SAM" id="MobiDB-lite"/>
    </source>
</evidence>
<accession>A0A8H7QLW6</accession>
<reference evidence="2" key="1">
    <citation type="submission" date="2020-12" db="EMBL/GenBank/DDBJ databases">
        <title>Metabolic potential, ecology and presence of endohyphal bacteria is reflected in genomic diversity of Mucoromycotina.</title>
        <authorList>
            <person name="Muszewska A."/>
            <person name="Okrasinska A."/>
            <person name="Steczkiewicz K."/>
            <person name="Drgas O."/>
            <person name="Orlowska M."/>
            <person name="Perlinska-Lenart U."/>
            <person name="Aleksandrzak-Piekarczyk T."/>
            <person name="Szatraj K."/>
            <person name="Zielenkiewicz U."/>
            <person name="Pilsyk S."/>
            <person name="Malc E."/>
            <person name="Mieczkowski P."/>
            <person name="Kruszewska J.S."/>
            <person name="Biernat P."/>
            <person name="Pawlowska J."/>
        </authorList>
    </citation>
    <scope>NUCLEOTIDE SEQUENCE</scope>
    <source>
        <strain evidence="2">CBS 226.32</strain>
    </source>
</reference>
<protein>
    <submittedName>
        <fullName evidence="2">Uncharacterized protein</fullName>
    </submittedName>
</protein>
<organism evidence="2 3">
    <name type="scientific">Mucor plumbeus</name>
    <dbReference type="NCBI Taxonomy" id="97098"/>
    <lineage>
        <taxon>Eukaryota</taxon>
        <taxon>Fungi</taxon>
        <taxon>Fungi incertae sedis</taxon>
        <taxon>Mucoromycota</taxon>
        <taxon>Mucoromycotina</taxon>
        <taxon>Mucoromycetes</taxon>
        <taxon>Mucorales</taxon>
        <taxon>Mucorineae</taxon>
        <taxon>Mucoraceae</taxon>
        <taxon>Mucor</taxon>
    </lineage>
</organism>
<evidence type="ECO:0000313" key="2">
    <source>
        <dbReference type="EMBL" id="KAG2194040.1"/>
    </source>
</evidence>
<dbReference type="EMBL" id="JAEPRC010000613">
    <property type="protein sequence ID" value="KAG2194040.1"/>
    <property type="molecule type" value="Genomic_DNA"/>
</dbReference>
<keyword evidence="3" id="KW-1185">Reference proteome</keyword>
<feature type="compositionally biased region" description="Acidic residues" evidence="1">
    <location>
        <begin position="413"/>
        <end position="425"/>
    </location>
</feature>
<gene>
    <name evidence="2" type="ORF">INT46_000771</name>
</gene>
<comment type="caution">
    <text evidence="2">The sequence shown here is derived from an EMBL/GenBank/DDBJ whole genome shotgun (WGS) entry which is preliminary data.</text>
</comment>
<feature type="region of interest" description="Disordered" evidence="1">
    <location>
        <begin position="408"/>
        <end position="427"/>
    </location>
</feature>
<evidence type="ECO:0000313" key="3">
    <source>
        <dbReference type="Proteomes" id="UP000650833"/>
    </source>
</evidence>
<name>A0A8H7QLW6_9FUNG</name>
<sequence>MSLISTVSSLESAFKPPSLVFPSLHNNTNNKQLPKYSPNDSLKLKHENNNNEDLTANNQNLQSCIHYASRLIKLRSELRSPSYMNKLNSIGETGGGTIGQLFYKSNYATFGSGRRNSSLYELSSANISPTYHHHCKNIGSSGSSLLSEIGRAQSLPNVAQRNQFNYDKEDEREMCCHYNKAVAITALGKTEGEDNDDQDDGSSQLTYLSNLVRASLRRRQTNFHKNSDYLALPLRHCFSSPHAELRPRSISLRDMISEAIYKAIQPITNDNIPEKPKVLGNSQSFALASQLLYASQNDTQKHANYKKGHQHNEEKETLLLDNQQDGKREVLFAFKNKNKEAIDDNNSNNNNNNNNGVFDEKEKFTISPFSLSPITTNTSTCCQCNKHAIDASALQPTKSRDDKNLFSAISSDSESEDDESNDDDDTKISLSIHSFNRRIIQKRRLQKRPQALLVSISPSSAAAASVARLRRLKTKQVLRVYNSQKICGATLSSPTSSNALLSSK</sequence>